<dbReference type="EMBL" id="CZPT02000213">
    <property type="protein sequence ID" value="SCU65091.1"/>
    <property type="molecule type" value="Genomic_DNA"/>
</dbReference>
<dbReference type="AlphaFoldDB" id="A0A1G4I0A7"/>
<sequence length="334" mass="36657">MASVVSPLKGTSVNLPWKLLVAAAQPYQTLSGPALSVNFLQQPTLMPFQQFPLHHAGIPGLYFHSLLHSLAEFATTPRPVRDNHVKMLHAPMEDFWQRVGVLNCAYYTFFTPFSGQHPALGAVELSLSPQRKQRDVRLTLYNGVYQPIATMICTGEADDPSCNIPSQHDALAWPKPHSCLDGDAFGASLIGNVSKLSDGCFMQEALFTNSSESEEDVVPPWRVDRCVADFCRSLAVAGFLAPHVPSGKQCHFTIAAQQTLAHDDVMSGESVVVVTAAPRVFAKYRMPPWRHQIGLPLFGPGVYPLCVALRVEMRQKGYTVNSGTYFLMDTGLSV</sequence>
<evidence type="ECO:0000313" key="1">
    <source>
        <dbReference type="EMBL" id="SCU65091.1"/>
    </source>
</evidence>
<dbReference type="Proteomes" id="UP000195570">
    <property type="component" value="Unassembled WGS sequence"/>
</dbReference>
<dbReference type="GeneID" id="92380947"/>
<gene>
    <name evidence="1" type="ORF">TEOVI_000701300</name>
</gene>
<comment type="caution">
    <text evidence="1">The sequence shown here is derived from an EMBL/GenBank/DDBJ whole genome shotgun (WGS) entry which is preliminary data.</text>
</comment>
<reference evidence="1" key="1">
    <citation type="submission" date="2016-09" db="EMBL/GenBank/DDBJ databases">
        <authorList>
            <person name="Hebert L."/>
            <person name="Moumen B."/>
        </authorList>
    </citation>
    <scope>NUCLEOTIDE SEQUENCE [LARGE SCALE GENOMIC DNA]</scope>
    <source>
        <strain evidence="1">OVI</strain>
    </source>
</reference>
<protein>
    <submittedName>
        <fullName evidence="1">Uncharacterized protein</fullName>
    </submittedName>
</protein>
<organism evidence="1 2">
    <name type="scientific">Trypanosoma equiperdum</name>
    <dbReference type="NCBI Taxonomy" id="5694"/>
    <lineage>
        <taxon>Eukaryota</taxon>
        <taxon>Discoba</taxon>
        <taxon>Euglenozoa</taxon>
        <taxon>Kinetoplastea</taxon>
        <taxon>Metakinetoplastina</taxon>
        <taxon>Trypanosomatida</taxon>
        <taxon>Trypanosomatidae</taxon>
        <taxon>Trypanosoma</taxon>
    </lineage>
</organism>
<evidence type="ECO:0000313" key="2">
    <source>
        <dbReference type="Proteomes" id="UP000195570"/>
    </source>
</evidence>
<keyword evidence="2" id="KW-1185">Reference proteome</keyword>
<dbReference type="RefSeq" id="XP_067076746.1">
    <property type="nucleotide sequence ID" value="XM_067220645.1"/>
</dbReference>
<proteinExistence type="predicted"/>
<dbReference type="VEuPathDB" id="TriTrypDB:TEOVI_000701300"/>
<accession>A0A1G4I0A7</accession>
<name>A0A1G4I0A7_TRYEQ</name>